<feature type="compositionally biased region" description="Acidic residues" evidence="7">
    <location>
        <begin position="199"/>
        <end position="212"/>
    </location>
</feature>
<feature type="compositionally biased region" description="Basic and acidic residues" evidence="7">
    <location>
        <begin position="805"/>
        <end position="828"/>
    </location>
</feature>
<dbReference type="GO" id="GO:0030490">
    <property type="term" value="P:maturation of SSU-rRNA"/>
    <property type="evidence" value="ECO:0007669"/>
    <property type="project" value="TreeGrafter"/>
</dbReference>
<dbReference type="EMBL" id="ML178816">
    <property type="protein sequence ID" value="TFL05986.1"/>
    <property type="molecule type" value="Genomic_DNA"/>
</dbReference>
<feature type="compositionally biased region" description="Basic and acidic residues" evidence="7">
    <location>
        <begin position="37"/>
        <end position="50"/>
    </location>
</feature>
<dbReference type="OrthoDB" id="441771at2759"/>
<dbReference type="GO" id="GO:0032040">
    <property type="term" value="C:small-subunit processome"/>
    <property type="evidence" value="ECO:0007669"/>
    <property type="project" value="InterPro"/>
</dbReference>
<evidence type="ECO:0000256" key="5">
    <source>
        <dbReference type="ARBA" id="ARBA00023242"/>
    </source>
</evidence>
<feature type="region of interest" description="Disordered" evidence="7">
    <location>
        <begin position="851"/>
        <end position="891"/>
    </location>
</feature>
<evidence type="ECO:0000313" key="8">
    <source>
        <dbReference type="EMBL" id="TFL05986.1"/>
    </source>
</evidence>
<feature type="region of interest" description="Disordered" evidence="7">
    <location>
        <begin position="800"/>
        <end position="828"/>
    </location>
</feature>
<evidence type="ECO:0000313" key="9">
    <source>
        <dbReference type="Proteomes" id="UP000305067"/>
    </source>
</evidence>
<proteinExistence type="inferred from homology"/>
<organism evidence="8 9">
    <name type="scientific">Pterulicium gracile</name>
    <dbReference type="NCBI Taxonomy" id="1884261"/>
    <lineage>
        <taxon>Eukaryota</taxon>
        <taxon>Fungi</taxon>
        <taxon>Dikarya</taxon>
        <taxon>Basidiomycota</taxon>
        <taxon>Agaricomycotina</taxon>
        <taxon>Agaricomycetes</taxon>
        <taxon>Agaricomycetidae</taxon>
        <taxon>Agaricales</taxon>
        <taxon>Pleurotineae</taxon>
        <taxon>Pterulaceae</taxon>
        <taxon>Pterulicium</taxon>
    </lineage>
</organism>
<feature type="compositionally biased region" description="Basic and acidic residues" evidence="7">
    <location>
        <begin position="863"/>
        <end position="883"/>
    </location>
</feature>
<comment type="similarity">
    <text evidence="2">Belongs to the NOP14 family.</text>
</comment>
<dbReference type="AlphaFoldDB" id="A0A5C3QVF8"/>
<keyword evidence="4" id="KW-0698">rRNA processing</keyword>
<dbReference type="STRING" id="1884261.A0A5C3QVF8"/>
<evidence type="ECO:0000256" key="2">
    <source>
        <dbReference type="ARBA" id="ARBA00007466"/>
    </source>
</evidence>
<evidence type="ECO:0000256" key="3">
    <source>
        <dbReference type="ARBA" id="ARBA00022517"/>
    </source>
</evidence>
<dbReference type="PANTHER" id="PTHR23183:SF0">
    <property type="entry name" value="NUCLEOLAR PROTEIN 14"/>
    <property type="match status" value="1"/>
</dbReference>
<dbReference type="InterPro" id="IPR007276">
    <property type="entry name" value="Nop14"/>
</dbReference>
<feature type="region of interest" description="Disordered" evidence="7">
    <location>
        <begin position="62"/>
        <end position="113"/>
    </location>
</feature>
<accession>A0A5C3QVF8</accession>
<feature type="compositionally biased region" description="Basic and acidic residues" evidence="7">
    <location>
        <begin position="293"/>
        <end position="328"/>
    </location>
</feature>
<feature type="compositionally biased region" description="Basic and acidic residues" evidence="7">
    <location>
        <begin position="213"/>
        <end position="223"/>
    </location>
</feature>
<comment type="subcellular location">
    <subcellularLocation>
        <location evidence="1">Nucleus</location>
        <location evidence="1">Nucleolus</location>
    </subcellularLocation>
</comment>
<dbReference type="Proteomes" id="UP000305067">
    <property type="component" value="Unassembled WGS sequence"/>
</dbReference>
<feature type="region of interest" description="Disordered" evidence="7">
    <location>
        <begin position="263"/>
        <end position="440"/>
    </location>
</feature>
<evidence type="ECO:0000256" key="7">
    <source>
        <dbReference type="SAM" id="MobiDB-lite"/>
    </source>
</evidence>
<name>A0A5C3QVF8_9AGAR</name>
<dbReference type="GO" id="GO:0030692">
    <property type="term" value="C:Noc4p-Nop14p complex"/>
    <property type="evidence" value="ECO:0007669"/>
    <property type="project" value="TreeGrafter"/>
</dbReference>
<feature type="compositionally biased region" description="Polar residues" evidence="7">
    <location>
        <begin position="420"/>
        <end position="429"/>
    </location>
</feature>
<keyword evidence="9" id="KW-1185">Reference proteome</keyword>
<keyword evidence="5" id="KW-0539">Nucleus</keyword>
<sequence>MAKGSQLSQLKSSLSKAGFTGQQNNSGNKRKRTAVSTEKDKDRKAARLEEINRKLNPFDVKVTNLKHETGGRKLKGVSGKPSISKQEGLDSRKQALLKDRESKNRAGGIVDRRFGENDANMTVEERMLERFTREKQRSSKNFAYNLEDEEELTHYGQSLSRLDDFDGAELGLSEDDEDPEGRSGQLDRSVVRNTHFSGFDDEDEGDEEDEDGEPARKKSKAEVMAEVIAKSKGHKMLRQMERDKEDNLRHELDNDFDAIKALLHAPDPASGTNTVRLGYERPRGTAEDQYDANVRELAFEKRAQPKDRTKTEEEVALEEKEALETAERRRMRRMHGDDEESGDDDSGKPRKRKRERGADDLDDDWDDLGAGLGAETMEEDGEELSMGEESEAEASDDSGSDSEEAGDARSDIEEDEPRSTKSAASTNGRSGKRKQDSLPFTFQCPETHDDFLEILEGVDSSDVPTVIQRIRTLYHPSLGLDNKTKLQRFCNVLIDHTLHLGSSSEPSLDLVSSMVPHLSSLVRAFPAASAQHCMQKMNIFYKNLKRGLSGGGLDLESRTFPGIAELSFLRLMGFIWSTSDMNHAVISPARVLMGSYLGLCRVRSVKDLASGLFLCTVLLQYESVSKRFVPEAINFLVNAVVHLAPHSYASIASVPGSAAIPDFDSDLCQSLKINPARISKKEQKTERPRQINITSILSRAGDDADEADKLDLLTVAFSLLGRYADFYKGLDGFIEIFEPISQIITSFEVDIVSLRTQQTALQSALQRLVQFARQSRQPLLLQAHKPIAIPSYIPKFESSSSSYLRRQDPDHERNEASKLRHQYKQEKKGAIRELRKDARFLAGVQQQEIREKDQAYNKRMKRVHGELESDRADEKRDEREKSRDKRRAGRK</sequence>
<comment type="function">
    <text evidence="6">Involved in nucleolar processing of pre-18S ribosomal RNA. Has a role in the nuclear export of 40S pre-ribosomal subunit to the cytoplasm.</text>
</comment>
<feature type="region of interest" description="Disordered" evidence="7">
    <location>
        <begin position="165"/>
        <end position="223"/>
    </location>
</feature>
<evidence type="ECO:0000256" key="1">
    <source>
        <dbReference type="ARBA" id="ARBA00004604"/>
    </source>
</evidence>
<feature type="compositionally biased region" description="Basic and acidic residues" evidence="7">
    <location>
        <begin position="87"/>
        <end position="113"/>
    </location>
</feature>
<feature type="compositionally biased region" description="Acidic residues" evidence="7">
    <location>
        <begin position="376"/>
        <end position="405"/>
    </location>
</feature>
<reference evidence="8 9" key="1">
    <citation type="journal article" date="2019" name="Nat. Ecol. Evol.">
        <title>Megaphylogeny resolves global patterns of mushroom evolution.</title>
        <authorList>
            <person name="Varga T."/>
            <person name="Krizsan K."/>
            <person name="Foldi C."/>
            <person name="Dima B."/>
            <person name="Sanchez-Garcia M."/>
            <person name="Sanchez-Ramirez S."/>
            <person name="Szollosi G.J."/>
            <person name="Szarkandi J.G."/>
            <person name="Papp V."/>
            <person name="Albert L."/>
            <person name="Andreopoulos W."/>
            <person name="Angelini C."/>
            <person name="Antonin V."/>
            <person name="Barry K.W."/>
            <person name="Bougher N.L."/>
            <person name="Buchanan P."/>
            <person name="Buyck B."/>
            <person name="Bense V."/>
            <person name="Catcheside P."/>
            <person name="Chovatia M."/>
            <person name="Cooper J."/>
            <person name="Damon W."/>
            <person name="Desjardin D."/>
            <person name="Finy P."/>
            <person name="Geml J."/>
            <person name="Haridas S."/>
            <person name="Hughes K."/>
            <person name="Justo A."/>
            <person name="Karasinski D."/>
            <person name="Kautmanova I."/>
            <person name="Kiss B."/>
            <person name="Kocsube S."/>
            <person name="Kotiranta H."/>
            <person name="LaButti K.M."/>
            <person name="Lechner B.E."/>
            <person name="Liimatainen K."/>
            <person name="Lipzen A."/>
            <person name="Lukacs Z."/>
            <person name="Mihaltcheva S."/>
            <person name="Morgado L.N."/>
            <person name="Niskanen T."/>
            <person name="Noordeloos M.E."/>
            <person name="Ohm R.A."/>
            <person name="Ortiz-Santana B."/>
            <person name="Ovrebo C."/>
            <person name="Racz N."/>
            <person name="Riley R."/>
            <person name="Savchenko A."/>
            <person name="Shiryaev A."/>
            <person name="Soop K."/>
            <person name="Spirin V."/>
            <person name="Szebenyi C."/>
            <person name="Tomsovsky M."/>
            <person name="Tulloss R.E."/>
            <person name="Uehling J."/>
            <person name="Grigoriev I.V."/>
            <person name="Vagvolgyi C."/>
            <person name="Papp T."/>
            <person name="Martin F.M."/>
            <person name="Miettinen O."/>
            <person name="Hibbett D.S."/>
            <person name="Nagy L.G."/>
        </authorList>
    </citation>
    <scope>NUCLEOTIDE SEQUENCE [LARGE SCALE GENOMIC DNA]</scope>
    <source>
        <strain evidence="8 9">CBS 309.79</strain>
    </source>
</reference>
<feature type="region of interest" description="Disordered" evidence="7">
    <location>
        <begin position="1"/>
        <end position="50"/>
    </location>
</feature>
<dbReference type="Pfam" id="PF04147">
    <property type="entry name" value="Nop14"/>
    <property type="match status" value="1"/>
</dbReference>
<evidence type="ECO:0000256" key="4">
    <source>
        <dbReference type="ARBA" id="ARBA00022552"/>
    </source>
</evidence>
<gene>
    <name evidence="8" type="ORF">BDV98DRAFT_560981</name>
</gene>
<feature type="compositionally biased region" description="Low complexity" evidence="7">
    <location>
        <begin position="1"/>
        <end position="18"/>
    </location>
</feature>
<dbReference type="PANTHER" id="PTHR23183">
    <property type="entry name" value="NOP14"/>
    <property type="match status" value="1"/>
</dbReference>
<keyword evidence="3" id="KW-0690">Ribosome biogenesis</keyword>
<evidence type="ECO:0000256" key="6">
    <source>
        <dbReference type="ARBA" id="ARBA00024695"/>
    </source>
</evidence>
<protein>
    <submittedName>
        <fullName evidence="8">Nucleolar protein 14</fullName>
    </submittedName>
</protein>